<keyword evidence="4" id="KW-1003">Cell membrane</keyword>
<dbReference type="Gene3D" id="1.10.238.10">
    <property type="entry name" value="EF-hand"/>
    <property type="match status" value="1"/>
</dbReference>
<protein>
    <recommendedName>
        <fullName evidence="19">Sodium leak channel NALCN</fullName>
    </recommendedName>
    <alternativeName>
        <fullName evidence="20">Sodium leak channel non-selective protein</fullName>
    </alternativeName>
    <alternativeName>
        <fullName evidence="21">Voltage gated channel-like protein 1</fullName>
    </alternativeName>
</protein>
<dbReference type="FunFam" id="1.20.120.350:FF:000034">
    <property type="entry name" value="Sodium leak channel non-selective protein"/>
    <property type="match status" value="1"/>
</dbReference>
<feature type="transmembrane region" description="Helical" evidence="24">
    <location>
        <begin position="1135"/>
        <end position="1158"/>
    </location>
</feature>
<dbReference type="GO" id="GO:0032224">
    <property type="term" value="P:positive regulation of synaptic transmission, cholinergic"/>
    <property type="evidence" value="ECO:0007669"/>
    <property type="project" value="TreeGrafter"/>
</dbReference>
<keyword evidence="27" id="KW-1185">Reference proteome</keyword>
<feature type="transmembrane region" description="Helical" evidence="24">
    <location>
        <begin position="108"/>
        <end position="127"/>
    </location>
</feature>
<dbReference type="FunFam" id="1.10.287.70:FF:000060">
    <property type="entry name" value="Sodium leak channel non-selective protein"/>
    <property type="match status" value="1"/>
</dbReference>
<dbReference type="GO" id="GO:0034702">
    <property type="term" value="C:monoatomic ion channel complex"/>
    <property type="evidence" value="ECO:0007669"/>
    <property type="project" value="UniProtKB-KW"/>
</dbReference>
<feature type="transmembrane region" description="Helical" evidence="24">
    <location>
        <begin position="1018"/>
        <end position="1041"/>
    </location>
</feature>
<evidence type="ECO:0000256" key="2">
    <source>
        <dbReference type="ARBA" id="ARBA00022448"/>
    </source>
</evidence>
<keyword evidence="16" id="KW-0407">Ion channel</keyword>
<feature type="domain" description="Ion transport" evidence="25">
    <location>
        <begin position="1210"/>
        <end position="1458"/>
    </location>
</feature>
<evidence type="ECO:0000256" key="11">
    <source>
        <dbReference type="ARBA" id="ARBA00023065"/>
    </source>
</evidence>
<keyword evidence="3" id="KW-0894">Sodium channel</keyword>
<evidence type="ECO:0000256" key="22">
    <source>
        <dbReference type="SAM" id="Coils"/>
    </source>
</evidence>
<feature type="compositionally biased region" description="Polar residues" evidence="23">
    <location>
        <begin position="1614"/>
        <end position="1650"/>
    </location>
</feature>
<dbReference type="FunFam" id="1.20.120.350:FF:000038">
    <property type="entry name" value="Sodium leak channel non-selective protein"/>
    <property type="match status" value="1"/>
</dbReference>
<keyword evidence="11" id="KW-0406">Ion transport</keyword>
<evidence type="ECO:0000256" key="7">
    <source>
        <dbReference type="ARBA" id="ARBA00022882"/>
    </source>
</evidence>
<name>A0A8C1DXH6_CYPCA</name>
<dbReference type="Ensembl" id="ENSCCRT00000074389.2">
    <property type="protein sequence ID" value="ENSCCRP00000068646.2"/>
    <property type="gene ID" value="ENSCCRG00000036987.2"/>
</dbReference>
<dbReference type="Gene3D" id="1.20.120.350">
    <property type="entry name" value="Voltage-gated potassium channels. Chain C"/>
    <property type="match status" value="4"/>
</dbReference>
<evidence type="ECO:0000256" key="8">
    <source>
        <dbReference type="ARBA" id="ARBA00022989"/>
    </source>
</evidence>
<evidence type="ECO:0000256" key="15">
    <source>
        <dbReference type="ARBA" id="ARBA00023201"/>
    </source>
</evidence>
<keyword evidence="10 22" id="KW-0175">Coiled coil</keyword>
<feature type="domain" description="Ion transport" evidence="25">
    <location>
        <begin position="888"/>
        <end position="1164"/>
    </location>
</feature>
<keyword evidence="8 24" id="KW-1133">Transmembrane helix</keyword>
<dbReference type="FunFam" id="1.20.120.350:FF:000032">
    <property type="entry name" value="Sodium leak channel non-selective protein"/>
    <property type="match status" value="1"/>
</dbReference>
<dbReference type="PANTHER" id="PTHR46141:SF1">
    <property type="entry name" value="SODIUM LEAK CHANNEL NALCN"/>
    <property type="match status" value="1"/>
</dbReference>
<keyword evidence="9" id="KW-0915">Sodium</keyword>
<evidence type="ECO:0000256" key="5">
    <source>
        <dbReference type="ARBA" id="ARBA00022692"/>
    </source>
</evidence>
<dbReference type="FunFam" id="1.10.287.70:FF:000065">
    <property type="entry name" value="sodium leak channel non-selective protein"/>
    <property type="match status" value="1"/>
</dbReference>
<feature type="transmembrane region" description="Helical" evidence="24">
    <location>
        <begin position="1212"/>
        <end position="1232"/>
    </location>
</feature>
<dbReference type="FunFam" id="1.20.120.350:FF:000030">
    <property type="entry name" value="sodium leak channel non-selective protein"/>
    <property type="match status" value="1"/>
</dbReference>
<comment type="similarity">
    <text evidence="18">Belongs to the NALCN family.</text>
</comment>
<keyword evidence="5 24" id="KW-0812">Transmembrane</keyword>
<feature type="transmembrane region" description="Helical" evidence="24">
    <location>
        <begin position="574"/>
        <end position="598"/>
    </location>
</feature>
<dbReference type="InterPro" id="IPR005821">
    <property type="entry name" value="Ion_trans_dom"/>
</dbReference>
<feature type="transmembrane region" description="Helical" evidence="24">
    <location>
        <begin position="178"/>
        <end position="195"/>
    </location>
</feature>
<feature type="transmembrane region" description="Helical" evidence="24">
    <location>
        <begin position="505"/>
        <end position="527"/>
    </location>
</feature>
<proteinExistence type="inferred from homology"/>
<evidence type="ECO:0000256" key="14">
    <source>
        <dbReference type="ARBA" id="ARBA00023180"/>
    </source>
</evidence>
<reference evidence="26" key="2">
    <citation type="submission" date="2025-09" db="UniProtKB">
        <authorList>
            <consortium name="Ensembl"/>
        </authorList>
    </citation>
    <scope>IDENTIFICATION</scope>
</reference>
<evidence type="ECO:0000256" key="1">
    <source>
        <dbReference type="ARBA" id="ARBA00004651"/>
    </source>
</evidence>
<keyword evidence="12 24" id="KW-0472">Membrane</keyword>
<dbReference type="InterPro" id="IPR027359">
    <property type="entry name" value="Volt_channel_dom_sf"/>
</dbReference>
<dbReference type="Gene3D" id="1.10.287.70">
    <property type="match status" value="4"/>
</dbReference>
<feature type="transmembrane region" description="Helical" evidence="24">
    <location>
        <begin position="298"/>
        <end position="321"/>
    </location>
</feature>
<evidence type="ECO:0000256" key="3">
    <source>
        <dbReference type="ARBA" id="ARBA00022461"/>
    </source>
</evidence>
<feature type="transmembrane region" description="Helical" evidence="24">
    <location>
        <begin position="1238"/>
        <end position="1257"/>
    </location>
</feature>
<feature type="region of interest" description="Disordered" evidence="23">
    <location>
        <begin position="1"/>
        <end position="20"/>
    </location>
</feature>
<evidence type="ECO:0000256" key="21">
    <source>
        <dbReference type="ARBA" id="ARBA00082498"/>
    </source>
</evidence>
<evidence type="ECO:0000256" key="19">
    <source>
        <dbReference type="ARBA" id="ARBA00074738"/>
    </source>
</evidence>
<evidence type="ECO:0000256" key="23">
    <source>
        <dbReference type="SAM" id="MobiDB-lite"/>
    </source>
</evidence>
<keyword evidence="15" id="KW-0739">Sodium transport</keyword>
<feature type="region of interest" description="Disordered" evidence="23">
    <location>
        <begin position="1612"/>
        <end position="1666"/>
    </location>
</feature>
<dbReference type="GO" id="GO:0005272">
    <property type="term" value="F:sodium channel activity"/>
    <property type="evidence" value="ECO:0007669"/>
    <property type="project" value="UniProtKB-KW"/>
</dbReference>
<evidence type="ECO:0000256" key="6">
    <source>
        <dbReference type="ARBA" id="ARBA00022737"/>
    </source>
</evidence>
<feature type="transmembrane region" description="Helical" evidence="24">
    <location>
        <begin position="1277"/>
        <end position="1295"/>
    </location>
</feature>
<feature type="transmembrane region" description="Helical" evidence="24">
    <location>
        <begin position="139"/>
        <end position="158"/>
    </location>
</feature>
<evidence type="ECO:0000259" key="25">
    <source>
        <dbReference type="Pfam" id="PF00520"/>
    </source>
</evidence>
<evidence type="ECO:0000256" key="13">
    <source>
        <dbReference type="ARBA" id="ARBA00023157"/>
    </source>
</evidence>
<dbReference type="PANTHER" id="PTHR46141">
    <property type="entry name" value="SODIUM LEAK CHANNEL NON-SELECTIVE PROTEIN"/>
    <property type="match status" value="1"/>
</dbReference>
<feature type="domain" description="Ion transport" evidence="25">
    <location>
        <begin position="383"/>
        <end position="603"/>
    </location>
</feature>
<evidence type="ECO:0000256" key="20">
    <source>
        <dbReference type="ARBA" id="ARBA00081688"/>
    </source>
</evidence>
<feature type="domain" description="Ion transport" evidence="25">
    <location>
        <begin position="36"/>
        <end position="330"/>
    </location>
</feature>
<dbReference type="Proteomes" id="UP001108240">
    <property type="component" value="Unplaced"/>
</dbReference>
<evidence type="ECO:0000256" key="10">
    <source>
        <dbReference type="ARBA" id="ARBA00023054"/>
    </source>
</evidence>
<dbReference type="GO" id="GO:0005886">
    <property type="term" value="C:plasma membrane"/>
    <property type="evidence" value="ECO:0007669"/>
    <property type="project" value="UniProtKB-SubCell"/>
</dbReference>
<feature type="transmembrane region" description="Helical" evidence="24">
    <location>
        <begin position="422"/>
        <end position="445"/>
    </location>
</feature>
<reference evidence="26" key="1">
    <citation type="submission" date="2025-08" db="UniProtKB">
        <authorList>
            <consortium name="Ensembl"/>
        </authorList>
    </citation>
    <scope>IDENTIFICATION</scope>
</reference>
<evidence type="ECO:0000256" key="16">
    <source>
        <dbReference type="ARBA" id="ARBA00023303"/>
    </source>
</evidence>
<keyword evidence="2" id="KW-0813">Transport</keyword>
<dbReference type="FunFam" id="1.10.238.10:FF:000080">
    <property type="entry name" value="Sodium leak channel non-selective protein"/>
    <property type="match status" value="1"/>
</dbReference>
<feature type="transmembrane region" description="Helical" evidence="24">
    <location>
        <begin position="1424"/>
        <end position="1448"/>
    </location>
</feature>
<keyword evidence="7" id="KW-0851">Voltage-gated channel</keyword>
<dbReference type="GO" id="GO:0032230">
    <property type="term" value="P:positive regulation of synaptic transmission, GABAergic"/>
    <property type="evidence" value="ECO:0007669"/>
    <property type="project" value="TreeGrafter"/>
</dbReference>
<feature type="transmembrane region" description="Helical" evidence="24">
    <location>
        <begin position="384"/>
        <end position="402"/>
    </location>
</feature>
<evidence type="ECO:0000256" key="9">
    <source>
        <dbReference type="ARBA" id="ARBA00023053"/>
    </source>
</evidence>
<dbReference type="SUPFAM" id="SSF81324">
    <property type="entry name" value="Voltage-gated potassium channels"/>
    <property type="match status" value="4"/>
</dbReference>
<evidence type="ECO:0000256" key="24">
    <source>
        <dbReference type="SAM" id="Phobius"/>
    </source>
</evidence>
<sequence>MLKRKQSSRVEAQPMTDFGPDETLTDSADILWINKPWVHSLLRACAIISVISVCMNTPKTFEHYPPLQYVTFALDTLLMFLYTAEMIAKMHIRGIIKGENSYVKDRWCMFDGFMVVFLWVSLVLQVFEIAEIVDQMSPWGMLRIPRALIMIRAFRIYFRFELPRTRITNILKRSGEQIWSVSIFLLFFLLLYGILGVQMFGTFNHHCVTNETQKGNVTWNSLAIPDTHCSPNGEGYQCPMGFKCVDLEDLGLSRQELGYSGFNELGTSIFTVYEAASQEGWVFIMYRAIDSFPRWRSYFYFITLIFFLAWLVKNVFIAVIIETFAEIRVQFQQMWGSRSSTTSTATTQMFHEDASGGWQLVAVDVNKPHGRAPACLQQLMRSSVFHMFILSMVAVDVIVAASNYHRGEDHKLTNDEFYLAEVAFTVLFDLEALLKIWCLGFTGYISSSLHKFESLLVVGTTLHIYPDLYHSQFTYFQVLRVVRLIKISPALEDFVYKIFGPGKKLGSLVVFTASLLIVMSAISLQMFCFVEDLDRFTTFPRAFMSMFQILTQEGWVDVMDQTLVAVGQMWAPVVAIYFILYHLFATLILLSLFVAVILDNLELDEDLKKLKQLKQSEANADTKEKLPLRLRIFEKFPNRPQMVKISKLPSDFTVPRIRESFMKQFIDRQQQDPSCLFRRLPSASSSSCDHSKRSAIEDNKYIDQKLRKSVFSIRARNLMEKETTVNKILRACTRQRMLSGSFEGQPTKERSILSVQHHIRQERRSLRHGSTSQRISRGKSLETLTQDHSSTVRYRNAQREDSEIKMIQEKKEQAEMKRKVQEEELRENHPYFDKPLFIVGREHRFRNFCRMIVRARFNAKNAHLTCTKPCMCMCLCVFSSDLLGLVTYLDWVMIVATICSCISMMFESPFTRVMHVPTLQIGEYVFVIFMSIELNLKIMADGLFFTPTAVIRDFGGVMDIFIYLISLIFLCWLPNNVPPESGAQLLMMLRCLRPLRIFKLVPQMRKVVREVIKGFKEIFLVSILLLTLMLVFATFGVQLFAGKLAKCNDPHISSKEDCHGIFRINVSISKNLNLKLRPGEKKPGFWVPRVWANPRNFNFDNVGNAMLALFEVLSLKGWVEVRDVIIHRVGPIHGIYIHVFVFLGCMIGLTLFVGVVIANFNENKGTALLTVDQRRWEDLKSRLKIAQPLHLPPRPENGGFRAKMYDITQHPFFKRGIAVLVLAQSVLLSVKWDELHPVTFPLATMSVVFTFIFVLEVTMKLIAMSPAGYWQSRRNRYDLLVTSLGVIWIILHFALQNAYTYMMGTCVIVFRFFTICGKHVTLKMLLLTVVVSMYKSFFIIVGMFLLLLCYAFAGVVLFGTVKYGENINRHANFSTAGKAITVLFRIVTGEDWNKIMHDCMVQPPFCTPDKHRYWETDCGNYAGALIYFCSFYVIIAYIMLNLLVAIIVENFSLFYSTEEDQLLSYNDLRHFQIIWNMVDDKREGVIPTSRVKFLLRLLRGRLEVDLDKDKLLFKHMCYEMERLHNGGDVTFHDVLSMLSYRSVDIRKSLQLEELLAREQLEYTIEEEVAKQTIRMWLKKCLKRIRAKQQQSCSIILSLRESQQQDLRRLLNPPSIETTIPSEDTNTHNQDNPTQPENSGLQTLLSPTLSDRSGYRQDSADRPQRKLGQWRLPISHAKWRTSVKSMVCKMNPVSDEASSGSEVKKWWTRQLTVESDESSDDLIDI</sequence>
<dbReference type="Pfam" id="PF00520">
    <property type="entry name" value="Ion_trans"/>
    <property type="match status" value="4"/>
</dbReference>
<comment type="catalytic activity">
    <reaction evidence="17">
        <text>Na(+)(in) = Na(+)(out)</text>
        <dbReference type="Rhea" id="RHEA:34963"/>
        <dbReference type="ChEBI" id="CHEBI:29101"/>
    </reaction>
</comment>
<keyword evidence="13" id="KW-1015">Disulfide bond</keyword>
<feature type="coiled-coil region" evidence="22">
    <location>
        <begin position="797"/>
        <end position="826"/>
    </location>
</feature>
<dbReference type="GeneTree" id="ENSGT00940000156023"/>
<keyword evidence="14" id="KW-0325">Glycoprotein</keyword>
<feature type="compositionally biased region" description="Basic and acidic residues" evidence="23">
    <location>
        <begin position="1652"/>
        <end position="1663"/>
    </location>
</feature>
<evidence type="ECO:0000313" key="27">
    <source>
        <dbReference type="Proteomes" id="UP001108240"/>
    </source>
</evidence>
<organism evidence="26 27">
    <name type="scientific">Cyprinus carpio carpio</name>
    <dbReference type="NCBI Taxonomy" id="630221"/>
    <lineage>
        <taxon>Eukaryota</taxon>
        <taxon>Metazoa</taxon>
        <taxon>Chordata</taxon>
        <taxon>Craniata</taxon>
        <taxon>Vertebrata</taxon>
        <taxon>Euteleostomi</taxon>
        <taxon>Actinopterygii</taxon>
        <taxon>Neopterygii</taxon>
        <taxon>Teleostei</taxon>
        <taxon>Ostariophysi</taxon>
        <taxon>Cypriniformes</taxon>
        <taxon>Cyprinidae</taxon>
        <taxon>Cyprininae</taxon>
        <taxon>Cyprinus</taxon>
    </lineage>
</organism>
<feature type="transmembrane region" description="Helical" evidence="24">
    <location>
        <begin position="957"/>
        <end position="975"/>
    </location>
</feature>
<accession>A0A8C1DXH6</accession>
<evidence type="ECO:0000313" key="26">
    <source>
        <dbReference type="Ensembl" id="ENSCCRP00000068646.2"/>
    </source>
</evidence>
<comment type="subcellular location">
    <subcellularLocation>
        <location evidence="1">Cell membrane</location>
        <topology evidence="1">Multi-pass membrane protein</topology>
    </subcellularLocation>
</comment>
<dbReference type="InterPro" id="IPR028823">
    <property type="entry name" value="NALCN"/>
</dbReference>
<evidence type="ECO:0000256" key="17">
    <source>
        <dbReference type="ARBA" id="ARBA00036239"/>
    </source>
</evidence>
<dbReference type="FunFam" id="1.10.287.70:FF:000066">
    <property type="entry name" value="Sodium leak channel non-selective protein"/>
    <property type="match status" value="1"/>
</dbReference>
<evidence type="ECO:0000256" key="18">
    <source>
        <dbReference type="ARBA" id="ARBA00061650"/>
    </source>
</evidence>
<evidence type="ECO:0000256" key="4">
    <source>
        <dbReference type="ARBA" id="ARBA00022475"/>
    </source>
</evidence>
<feature type="transmembrane region" description="Helical" evidence="24">
    <location>
        <begin position="888"/>
        <end position="906"/>
    </location>
</feature>
<feature type="transmembrane region" description="Helical" evidence="24">
    <location>
        <begin position="1337"/>
        <end position="1359"/>
    </location>
</feature>
<dbReference type="FunFam" id="1.10.287.70:FF:000061">
    <property type="entry name" value="Sodium leak channel non-selective protein"/>
    <property type="match status" value="1"/>
</dbReference>
<keyword evidence="6" id="KW-0677">Repeat</keyword>
<evidence type="ECO:0000256" key="12">
    <source>
        <dbReference type="ARBA" id="ARBA00023136"/>
    </source>
</evidence>